<dbReference type="Proteomes" id="UP001597063">
    <property type="component" value="Unassembled WGS sequence"/>
</dbReference>
<feature type="region of interest" description="Disordered" evidence="1">
    <location>
        <begin position="1"/>
        <end position="22"/>
    </location>
</feature>
<keyword evidence="3" id="KW-1185">Reference proteome</keyword>
<gene>
    <name evidence="2" type="ORF">ACFQZM_06465</name>
</gene>
<sequence>MHATGRAEPMDDAFQEAPGPAVPGGDRLLIGEVGQRFPGWSAWRSDTFRWWAYRTASTPLTIGQLRAGCRLLVQADTFAELCSAIGEEIDFAGRVAPTASLSGPVRHDTACI</sequence>
<dbReference type="EMBL" id="JBHTGP010000003">
    <property type="protein sequence ID" value="MFD0684130.1"/>
    <property type="molecule type" value="Genomic_DNA"/>
</dbReference>
<dbReference type="RefSeq" id="WP_131755067.1">
    <property type="nucleotide sequence ID" value="NZ_CAACUY010000002.1"/>
</dbReference>
<organism evidence="2 3">
    <name type="scientific">Actinomadura fibrosa</name>
    <dbReference type="NCBI Taxonomy" id="111802"/>
    <lineage>
        <taxon>Bacteria</taxon>
        <taxon>Bacillati</taxon>
        <taxon>Actinomycetota</taxon>
        <taxon>Actinomycetes</taxon>
        <taxon>Streptosporangiales</taxon>
        <taxon>Thermomonosporaceae</taxon>
        <taxon>Actinomadura</taxon>
    </lineage>
</organism>
<name>A0ABW2XDH9_9ACTN</name>
<evidence type="ECO:0000313" key="2">
    <source>
        <dbReference type="EMBL" id="MFD0684130.1"/>
    </source>
</evidence>
<evidence type="ECO:0000313" key="3">
    <source>
        <dbReference type="Proteomes" id="UP001597063"/>
    </source>
</evidence>
<comment type="caution">
    <text evidence="2">The sequence shown here is derived from an EMBL/GenBank/DDBJ whole genome shotgun (WGS) entry which is preliminary data.</text>
</comment>
<protein>
    <submittedName>
        <fullName evidence="2">Uncharacterized protein</fullName>
    </submittedName>
</protein>
<accession>A0ABW2XDH9</accession>
<proteinExistence type="predicted"/>
<evidence type="ECO:0000256" key="1">
    <source>
        <dbReference type="SAM" id="MobiDB-lite"/>
    </source>
</evidence>
<reference evidence="3" key="1">
    <citation type="journal article" date="2019" name="Int. J. Syst. Evol. Microbiol.">
        <title>The Global Catalogue of Microorganisms (GCM) 10K type strain sequencing project: providing services to taxonomists for standard genome sequencing and annotation.</title>
        <authorList>
            <consortium name="The Broad Institute Genomics Platform"/>
            <consortium name="The Broad Institute Genome Sequencing Center for Infectious Disease"/>
            <person name="Wu L."/>
            <person name="Ma J."/>
        </authorList>
    </citation>
    <scope>NUCLEOTIDE SEQUENCE [LARGE SCALE GENOMIC DNA]</scope>
    <source>
        <strain evidence="3">JCM 9371</strain>
    </source>
</reference>